<sequence length="283" mass="31755">MPLINPDLNSALAHLTLCGVIGFMYHTNLAFEEINQNLESLASTTFSELLKLKQCMKNIQIECTNCNLEIKDMKDALVHAKRTQNFADIEVGEMEEVCQTLLDVFKVLFDTNKTVHAQRKSFYNSLSKTEERFKTEHARYTWKYGGMGAVVGGILTGTTLGTLVGVCSTYLGTHCTSYSKSRTEIILRKLFADAGKINYTACDSVFTMIEVVNCLQTQLKSAEKNNRTKAETGFGVKKRADNMIADICELKDALDAMKEMAEENECYIKNIMDCENVVDLLEL</sequence>
<name>A0ABP9Y5T8_9FUNG</name>
<comment type="caution">
    <text evidence="2">The sequence shown here is derived from an EMBL/GenBank/DDBJ whole genome shotgun (WGS) entry which is preliminary data.</text>
</comment>
<evidence type="ECO:0000313" key="3">
    <source>
        <dbReference type="Proteomes" id="UP001476247"/>
    </source>
</evidence>
<dbReference type="EMBL" id="BAABUJ010000022">
    <property type="protein sequence ID" value="GAA5802348.1"/>
    <property type="molecule type" value="Genomic_DNA"/>
</dbReference>
<feature type="coiled-coil region" evidence="1">
    <location>
        <begin position="212"/>
        <end position="270"/>
    </location>
</feature>
<keyword evidence="3" id="KW-1185">Reference proteome</keyword>
<organism evidence="2 3">
    <name type="scientific">Helicostylum pulchrum</name>
    <dbReference type="NCBI Taxonomy" id="562976"/>
    <lineage>
        <taxon>Eukaryota</taxon>
        <taxon>Fungi</taxon>
        <taxon>Fungi incertae sedis</taxon>
        <taxon>Mucoromycota</taxon>
        <taxon>Mucoromycotina</taxon>
        <taxon>Mucoromycetes</taxon>
        <taxon>Mucorales</taxon>
        <taxon>Mucorineae</taxon>
        <taxon>Mucoraceae</taxon>
        <taxon>Helicostylum</taxon>
    </lineage>
</organism>
<reference evidence="2 3" key="1">
    <citation type="submission" date="2024-04" db="EMBL/GenBank/DDBJ databases">
        <title>genome sequences of Mucor flavus KT1a and Helicostylum pulchrum KT1b strains isolation_sourced from the surface of a dry-aged beef.</title>
        <authorList>
            <person name="Toyotome T."/>
            <person name="Hosono M."/>
            <person name="Torimaru M."/>
            <person name="Fukuda K."/>
            <person name="Mikami N."/>
        </authorList>
    </citation>
    <scope>NUCLEOTIDE SEQUENCE [LARGE SCALE GENOMIC DNA]</scope>
    <source>
        <strain evidence="2 3">KT1b</strain>
    </source>
</reference>
<protein>
    <submittedName>
        <fullName evidence="2">Uncharacterized protein</fullName>
    </submittedName>
</protein>
<accession>A0ABP9Y5T8</accession>
<evidence type="ECO:0000313" key="2">
    <source>
        <dbReference type="EMBL" id="GAA5802348.1"/>
    </source>
</evidence>
<keyword evidence="1" id="KW-0175">Coiled coil</keyword>
<gene>
    <name evidence="2" type="ORF">HPULCUR_007812</name>
</gene>
<evidence type="ECO:0000256" key="1">
    <source>
        <dbReference type="SAM" id="Coils"/>
    </source>
</evidence>
<dbReference type="Proteomes" id="UP001476247">
    <property type="component" value="Unassembled WGS sequence"/>
</dbReference>
<proteinExistence type="predicted"/>